<sequence length="141" mass="15669">MSLGYGATKLIGQYPEGGKTSKEMSFFVVDNNDTGTLLEDLKKLGEVFQQDSILFIPKGTVDKKDKAFLIGTNKCSNNFLSYGQIMPFEGGKFGKTSKIYTSYVNGRPFIFEEVDETVLLPASGMGIWAMHETAKKDWTEL</sequence>
<comment type="caution">
    <text evidence="1">The sequence shown here is derived from an EMBL/GenBank/DDBJ whole genome shotgun (WGS) entry which is preliminary data.</text>
</comment>
<protein>
    <submittedName>
        <fullName evidence="1">Uncharacterized protein</fullName>
    </submittedName>
</protein>
<name>X0VT45_9ZZZZ</name>
<reference evidence="1" key="1">
    <citation type="journal article" date="2014" name="Front. Microbiol.">
        <title>High frequency of phylogenetically diverse reductive dehalogenase-homologous genes in deep subseafloor sedimentary metagenomes.</title>
        <authorList>
            <person name="Kawai M."/>
            <person name="Futagami T."/>
            <person name="Toyoda A."/>
            <person name="Takaki Y."/>
            <person name="Nishi S."/>
            <person name="Hori S."/>
            <person name="Arai W."/>
            <person name="Tsubouchi T."/>
            <person name="Morono Y."/>
            <person name="Uchiyama I."/>
            <person name="Ito T."/>
            <person name="Fujiyama A."/>
            <person name="Inagaki F."/>
            <person name="Takami H."/>
        </authorList>
    </citation>
    <scope>NUCLEOTIDE SEQUENCE</scope>
    <source>
        <strain evidence="1">Expedition CK06-06</strain>
    </source>
</reference>
<organism evidence="1">
    <name type="scientific">marine sediment metagenome</name>
    <dbReference type="NCBI Taxonomy" id="412755"/>
    <lineage>
        <taxon>unclassified sequences</taxon>
        <taxon>metagenomes</taxon>
        <taxon>ecological metagenomes</taxon>
    </lineage>
</organism>
<dbReference type="Pfam" id="PF23780">
    <property type="entry name" value="S-AdoMet_lyase"/>
    <property type="match status" value="1"/>
</dbReference>
<proteinExistence type="predicted"/>
<gene>
    <name evidence="1" type="ORF">S01H1_51240</name>
</gene>
<dbReference type="InterPro" id="IPR057548">
    <property type="entry name" value="S-AdoMet_lyase-like"/>
</dbReference>
<dbReference type="AlphaFoldDB" id="X0VT45"/>
<dbReference type="EMBL" id="BARS01033059">
    <property type="protein sequence ID" value="GAG21584.1"/>
    <property type="molecule type" value="Genomic_DNA"/>
</dbReference>
<evidence type="ECO:0000313" key="1">
    <source>
        <dbReference type="EMBL" id="GAG21584.1"/>
    </source>
</evidence>
<accession>X0VT45</accession>